<proteinExistence type="predicted"/>
<accession>N1ZVD0</accession>
<dbReference type="eggNOG" id="COG1453">
    <property type="taxonomic scope" value="Bacteria"/>
</dbReference>
<dbReference type="InterPro" id="IPR020471">
    <property type="entry name" value="AKR"/>
</dbReference>
<sequence length="411" mass="47950">MNMAEKYMYPASHRVNKEIRSLNMETRKNNWSILGFGCMRFPTGKGHRINMKETERELAYAIRHGINYFDTAYVYQGSEKVLGILIEKNHWRKKIEIATKLPHYFIHSLENAEKIFSEQLSRLRTDYIDNYLIHMLPDVHVWDKLVRMGILDWLLEKKASGQIRRIGFSYHGNSSQFIKLLDAYDWDFCQVQYNYMDEFSQAGRIGVEYAEKKGIPVIIMEPLRGGRLANGLPPKARELFRKTDSQRSPAEWAFRWLWNQKGVSVVLSGMNSMNMLKENIRIAETAKIGKFSKKDIVLFEKVKKAINNKIKVPCTGCGYCQPCPAGVDIPGVFRCYNVCYTDHYFTGMREYLMCTTMRAKPSNASLCKKCGKCEKKCPQSIHIRKELQCVTKYMENPIYKFISFVSKKMFR</sequence>
<dbReference type="GO" id="GO:0016491">
    <property type="term" value="F:oxidoreductase activity"/>
    <property type="evidence" value="ECO:0007669"/>
    <property type="project" value="InterPro"/>
</dbReference>
<evidence type="ECO:0000313" key="6">
    <source>
        <dbReference type="Proteomes" id="UP000012589"/>
    </source>
</evidence>
<dbReference type="SUPFAM" id="SSF51430">
    <property type="entry name" value="NAD(P)-linked oxidoreductase"/>
    <property type="match status" value="1"/>
</dbReference>
<keyword evidence="2" id="KW-0408">Iron</keyword>
<keyword evidence="3" id="KW-0411">Iron-sulfur</keyword>
<dbReference type="Proteomes" id="UP000012589">
    <property type="component" value="Unassembled WGS sequence"/>
</dbReference>
<keyword evidence="6" id="KW-1185">Reference proteome</keyword>
<dbReference type="HOGENOM" id="CLU_023205_3_2_9"/>
<dbReference type="EMBL" id="AQFT01000191">
    <property type="protein sequence ID" value="EMZ18088.1"/>
    <property type="molecule type" value="Genomic_DNA"/>
</dbReference>
<dbReference type="InterPro" id="IPR017900">
    <property type="entry name" value="4Fe4S_Fe_S_CS"/>
</dbReference>
<dbReference type="Gene3D" id="3.20.20.100">
    <property type="entry name" value="NADP-dependent oxidoreductase domain"/>
    <property type="match status" value="1"/>
</dbReference>
<feature type="domain" description="4Fe-4S ferredoxin-type" evidence="4">
    <location>
        <begin position="357"/>
        <end position="386"/>
    </location>
</feature>
<dbReference type="PATRIC" id="fig|1235802.3.peg.6182"/>
<dbReference type="PROSITE" id="PS00198">
    <property type="entry name" value="4FE4S_FER_1"/>
    <property type="match status" value="1"/>
</dbReference>
<organism evidence="5 6">
    <name type="scientific">Eubacterium plexicaudatum ASF492</name>
    <dbReference type="NCBI Taxonomy" id="1235802"/>
    <lineage>
        <taxon>Bacteria</taxon>
        <taxon>Bacillati</taxon>
        <taxon>Bacillota</taxon>
        <taxon>Clostridia</taxon>
        <taxon>Eubacteriales</taxon>
        <taxon>Eubacteriaceae</taxon>
        <taxon>Eubacterium</taxon>
    </lineage>
</organism>
<dbReference type="InterPro" id="IPR023210">
    <property type="entry name" value="NADP_OxRdtase_dom"/>
</dbReference>
<dbReference type="PANTHER" id="PTHR43312">
    <property type="entry name" value="D-THREO-ALDOSE 1-DEHYDROGENASE"/>
    <property type="match status" value="1"/>
</dbReference>
<comment type="caution">
    <text evidence="5">The sequence shown here is derived from an EMBL/GenBank/DDBJ whole genome shotgun (WGS) entry which is preliminary data.</text>
</comment>
<keyword evidence="1" id="KW-0479">Metal-binding</keyword>
<reference evidence="5 6" key="1">
    <citation type="journal article" date="2014" name="Genome Announc.">
        <title>Draft genome sequences of the altered schaedler flora, a defined bacterial community from gnotobiotic mice.</title>
        <authorList>
            <person name="Wannemuehler M.J."/>
            <person name="Overstreet A.M."/>
            <person name="Ward D.V."/>
            <person name="Phillips G.J."/>
        </authorList>
    </citation>
    <scope>NUCLEOTIDE SEQUENCE [LARGE SCALE GENOMIC DNA]</scope>
    <source>
        <strain evidence="5 6">ASF492</strain>
    </source>
</reference>
<dbReference type="InterPro" id="IPR036812">
    <property type="entry name" value="NAD(P)_OxRdtase_dom_sf"/>
</dbReference>
<dbReference type="AlphaFoldDB" id="N1ZVD0"/>
<dbReference type="STRING" id="1235802.C823_05849"/>
<evidence type="ECO:0000256" key="1">
    <source>
        <dbReference type="ARBA" id="ARBA00022723"/>
    </source>
</evidence>
<evidence type="ECO:0000256" key="2">
    <source>
        <dbReference type="ARBA" id="ARBA00023004"/>
    </source>
</evidence>
<evidence type="ECO:0000313" key="5">
    <source>
        <dbReference type="EMBL" id="EMZ18088.1"/>
    </source>
</evidence>
<evidence type="ECO:0000259" key="4">
    <source>
        <dbReference type="PROSITE" id="PS51379"/>
    </source>
</evidence>
<dbReference type="InterPro" id="IPR017896">
    <property type="entry name" value="4Fe4S_Fe-S-bd"/>
</dbReference>
<dbReference type="PANTHER" id="PTHR43312:SF2">
    <property type="entry name" value="OXIDOREDUCTASE"/>
    <property type="match status" value="1"/>
</dbReference>
<dbReference type="InterPro" id="IPR053135">
    <property type="entry name" value="AKR2_Oxidoreductase"/>
</dbReference>
<gene>
    <name evidence="5" type="ORF">C823_05849</name>
</gene>
<name>N1ZVD0_9FIRM</name>
<protein>
    <recommendedName>
        <fullName evidence="4">4Fe-4S ferredoxin-type domain-containing protein</fullName>
    </recommendedName>
</protein>
<dbReference type="Pfam" id="PF00248">
    <property type="entry name" value="Aldo_ket_red"/>
    <property type="match status" value="1"/>
</dbReference>
<dbReference type="GO" id="GO:0046872">
    <property type="term" value="F:metal ion binding"/>
    <property type="evidence" value="ECO:0007669"/>
    <property type="project" value="UniProtKB-KW"/>
</dbReference>
<dbReference type="PROSITE" id="PS51379">
    <property type="entry name" value="4FE4S_FER_2"/>
    <property type="match status" value="1"/>
</dbReference>
<dbReference type="GO" id="GO:0051536">
    <property type="term" value="F:iron-sulfur cluster binding"/>
    <property type="evidence" value="ECO:0007669"/>
    <property type="project" value="UniProtKB-KW"/>
</dbReference>
<evidence type="ECO:0000256" key="3">
    <source>
        <dbReference type="ARBA" id="ARBA00023014"/>
    </source>
</evidence>
<dbReference type="CDD" id="cd19096">
    <property type="entry name" value="AKR_Fe-S_oxidoreductase"/>
    <property type="match status" value="1"/>
</dbReference>
<dbReference type="PRINTS" id="PR00069">
    <property type="entry name" value="ALDKETRDTASE"/>
</dbReference>